<dbReference type="PROSITE" id="PS50297">
    <property type="entry name" value="ANK_REP_REGION"/>
    <property type="match status" value="2"/>
</dbReference>
<gene>
    <name evidence="6" type="ORF">GUITHDRAFT_143852</name>
</gene>
<dbReference type="PROSITE" id="PS50088">
    <property type="entry name" value="ANK_REPEAT"/>
    <property type="match status" value="2"/>
</dbReference>
<dbReference type="AlphaFoldDB" id="L1IT86"/>
<organism evidence="6">
    <name type="scientific">Guillardia theta (strain CCMP2712)</name>
    <name type="common">Cryptophyte</name>
    <dbReference type="NCBI Taxonomy" id="905079"/>
    <lineage>
        <taxon>Eukaryota</taxon>
        <taxon>Cryptophyceae</taxon>
        <taxon>Pyrenomonadales</taxon>
        <taxon>Geminigeraceae</taxon>
        <taxon>Guillardia</taxon>
    </lineage>
</organism>
<feature type="compositionally biased region" description="Basic and acidic residues" evidence="5">
    <location>
        <begin position="955"/>
        <end position="971"/>
    </location>
</feature>
<evidence type="ECO:0000313" key="7">
    <source>
        <dbReference type="EnsemblProtists" id="EKX39055"/>
    </source>
</evidence>
<dbReference type="PaxDb" id="55529-EKX39055"/>
<feature type="compositionally biased region" description="Polar residues" evidence="5">
    <location>
        <begin position="1"/>
        <end position="24"/>
    </location>
</feature>
<dbReference type="SMART" id="SM00248">
    <property type="entry name" value="ANK"/>
    <property type="match status" value="3"/>
</dbReference>
<keyword evidence="8" id="KW-1185">Reference proteome</keyword>
<accession>L1IT86</accession>
<protein>
    <submittedName>
        <fullName evidence="6 7">Uncharacterized protein</fullName>
    </submittedName>
</protein>
<dbReference type="OrthoDB" id="539213at2759"/>
<sequence>MHTDSVSVTIRPNANPTSTKNLAPSDQRIDKKEIKRIAFQARKSLMQATKHLKNRQWEKALSACERAREQFRQAGTDKEQAIEALALQAKEGARACELVAVGDEALKEAEGCVSSGAWQEALAACERAREQYRQAGTDKEQAIEALALQAKEGARACELVAVGDEALKEAEGCVSSGAWQEALAACERAREQYRQAGTDKEQAIEALALQAKEGARACELVAVGDEALKEAEGCVSSGAWQEALAACERAREQYRQAGTDRESTVESFVLQIQEGQVVSQACALAKELVGSSLPVLESDLNYEKKLLEVASIVFDTTMKSKLSLQEIVFFPSTIQSVLEKSLSLPLCDKIHMMEIVLFNLSRFLQGYFHRSASLDNMVSLIGNLDFVRSKVHQYLSLFSSVERETAPLELSSRRLSMMQQCRRWRNVMLMNVTEKSFYPLYTLQRLSMVQTEEELLSLVEEKSETEDSKKAKFEALRLVRDRKKRKEMRLELVMRSFQARFQTRQLKHLLLAENKGIDSSQSLTDFFDADRSLEMARQRIFEEFMQIERDAKRDEDMVKRLKTLREELSSREKKVKQEEEEALLEFHKMQQRAEAKVDETSSELRESELDLISDADQELQAEANEAMKNWDEIKIDPSAFLGLQDPKANSKVEIPEDTGTSLIPPELEEAIWREREAALREIEEDRRNSGVDGPLKPLTSLPSVVTWWLPERQMPRIVFNESDIISVQKVPDELVEDLFRNLGKKMPLQTDNATQGQDVIVDSDSKLRGSPPDRDEALANDDAPVGKRPLPSLPDGEAAQLSALHSLTATGKDEDFWEAVQAGDIVRFLRMVAAGEDPLQKQRPTGRGAIHMAAARGDSALIELLLELGEDVNVAMANGLTPLHCAAMNGRSVAALRLVELGADLLSSISGVTPAELAADVGYVSTARVLLEVLRTWNHIRRTIHMQKRGRQMSTRREESKGKHVQEAATE</sequence>
<evidence type="ECO:0000256" key="1">
    <source>
        <dbReference type="ARBA" id="ARBA00022737"/>
    </source>
</evidence>
<dbReference type="InterPro" id="IPR036770">
    <property type="entry name" value="Ankyrin_rpt-contain_sf"/>
</dbReference>
<evidence type="ECO:0000256" key="3">
    <source>
        <dbReference type="PROSITE-ProRule" id="PRU00023"/>
    </source>
</evidence>
<keyword evidence="4" id="KW-0175">Coiled coil</keyword>
<feature type="coiled-coil region" evidence="4">
    <location>
        <begin position="551"/>
        <end position="610"/>
    </location>
</feature>
<dbReference type="STRING" id="905079.L1IT86"/>
<dbReference type="HOGENOM" id="CLU_305553_0_0_1"/>
<dbReference type="EnsemblProtists" id="EKX39055">
    <property type="protein sequence ID" value="EKX39055"/>
    <property type="gene ID" value="GUITHDRAFT_143852"/>
</dbReference>
<feature type="repeat" description="ANK" evidence="3">
    <location>
        <begin position="878"/>
        <end position="905"/>
    </location>
</feature>
<feature type="region of interest" description="Disordered" evidence="5">
    <location>
        <begin position="748"/>
        <end position="795"/>
    </location>
</feature>
<feature type="repeat" description="ANK" evidence="3">
    <location>
        <begin position="845"/>
        <end position="877"/>
    </location>
</feature>
<dbReference type="GeneID" id="17295721"/>
<feature type="region of interest" description="Disordered" evidence="5">
    <location>
        <begin position="947"/>
        <end position="971"/>
    </location>
</feature>
<dbReference type="SUPFAM" id="SSF48403">
    <property type="entry name" value="Ankyrin repeat"/>
    <property type="match status" value="1"/>
</dbReference>
<evidence type="ECO:0000313" key="8">
    <source>
        <dbReference type="Proteomes" id="UP000011087"/>
    </source>
</evidence>
<dbReference type="Proteomes" id="UP000011087">
    <property type="component" value="Unassembled WGS sequence"/>
</dbReference>
<evidence type="ECO:0000256" key="2">
    <source>
        <dbReference type="ARBA" id="ARBA00023043"/>
    </source>
</evidence>
<feature type="region of interest" description="Disordered" evidence="5">
    <location>
        <begin position="1"/>
        <end position="25"/>
    </location>
</feature>
<reference evidence="8" key="2">
    <citation type="submission" date="2012-11" db="EMBL/GenBank/DDBJ databases">
        <authorList>
            <person name="Kuo A."/>
            <person name="Curtis B.A."/>
            <person name="Tanifuji G."/>
            <person name="Burki F."/>
            <person name="Gruber A."/>
            <person name="Irimia M."/>
            <person name="Maruyama S."/>
            <person name="Arias M.C."/>
            <person name="Ball S.G."/>
            <person name="Gile G.H."/>
            <person name="Hirakawa Y."/>
            <person name="Hopkins J.F."/>
            <person name="Rensing S.A."/>
            <person name="Schmutz J."/>
            <person name="Symeonidi A."/>
            <person name="Elias M."/>
            <person name="Eveleigh R.J."/>
            <person name="Herman E.K."/>
            <person name="Klute M.J."/>
            <person name="Nakayama T."/>
            <person name="Obornik M."/>
            <person name="Reyes-Prieto A."/>
            <person name="Armbrust E.V."/>
            <person name="Aves S.J."/>
            <person name="Beiko R.G."/>
            <person name="Coutinho P."/>
            <person name="Dacks J.B."/>
            <person name="Durnford D.G."/>
            <person name="Fast N.M."/>
            <person name="Green B.R."/>
            <person name="Grisdale C."/>
            <person name="Hempe F."/>
            <person name="Henrissat B."/>
            <person name="Hoppner M.P."/>
            <person name="Ishida K.-I."/>
            <person name="Kim E."/>
            <person name="Koreny L."/>
            <person name="Kroth P.G."/>
            <person name="Liu Y."/>
            <person name="Malik S.-B."/>
            <person name="Maier U.G."/>
            <person name="McRose D."/>
            <person name="Mock T."/>
            <person name="Neilson J.A."/>
            <person name="Onodera N.T."/>
            <person name="Poole A.M."/>
            <person name="Pritham E.J."/>
            <person name="Richards T.A."/>
            <person name="Rocap G."/>
            <person name="Roy S.W."/>
            <person name="Sarai C."/>
            <person name="Schaack S."/>
            <person name="Shirato S."/>
            <person name="Slamovits C.H."/>
            <person name="Spencer D.F."/>
            <person name="Suzuki S."/>
            <person name="Worden A.Z."/>
            <person name="Zauner S."/>
            <person name="Barry K."/>
            <person name="Bell C."/>
            <person name="Bharti A.K."/>
            <person name="Crow J.A."/>
            <person name="Grimwood J."/>
            <person name="Kramer R."/>
            <person name="Lindquist E."/>
            <person name="Lucas S."/>
            <person name="Salamov A."/>
            <person name="McFadden G.I."/>
            <person name="Lane C.E."/>
            <person name="Keeling P.J."/>
            <person name="Gray M.W."/>
            <person name="Grigoriev I.V."/>
            <person name="Archibald J.M."/>
        </authorList>
    </citation>
    <scope>NUCLEOTIDE SEQUENCE</scope>
    <source>
        <strain evidence="8">CCMP2712</strain>
    </source>
</reference>
<dbReference type="KEGG" id="gtt:GUITHDRAFT_143852"/>
<dbReference type="Gene3D" id="1.25.40.20">
    <property type="entry name" value="Ankyrin repeat-containing domain"/>
    <property type="match status" value="1"/>
</dbReference>
<dbReference type="InterPro" id="IPR050776">
    <property type="entry name" value="Ank_Repeat/CDKN_Inhibitor"/>
</dbReference>
<evidence type="ECO:0000313" key="6">
    <source>
        <dbReference type="EMBL" id="EKX39055.1"/>
    </source>
</evidence>
<keyword evidence="2 3" id="KW-0040">ANK repeat</keyword>
<dbReference type="Pfam" id="PF12796">
    <property type="entry name" value="Ank_2"/>
    <property type="match status" value="1"/>
</dbReference>
<proteinExistence type="predicted"/>
<keyword evidence="1" id="KW-0677">Repeat</keyword>
<dbReference type="eggNOG" id="KOG4177">
    <property type="taxonomic scope" value="Eukaryota"/>
</dbReference>
<dbReference type="RefSeq" id="XP_005826035.1">
    <property type="nucleotide sequence ID" value="XM_005825978.1"/>
</dbReference>
<feature type="compositionally biased region" description="Basic and acidic residues" evidence="5">
    <location>
        <begin position="763"/>
        <end position="777"/>
    </location>
</feature>
<dbReference type="EMBL" id="JH993043">
    <property type="protein sequence ID" value="EKX39055.1"/>
    <property type="molecule type" value="Genomic_DNA"/>
</dbReference>
<reference evidence="6 8" key="1">
    <citation type="journal article" date="2012" name="Nature">
        <title>Algal genomes reveal evolutionary mosaicism and the fate of nucleomorphs.</title>
        <authorList>
            <consortium name="DOE Joint Genome Institute"/>
            <person name="Curtis B.A."/>
            <person name="Tanifuji G."/>
            <person name="Burki F."/>
            <person name="Gruber A."/>
            <person name="Irimia M."/>
            <person name="Maruyama S."/>
            <person name="Arias M.C."/>
            <person name="Ball S.G."/>
            <person name="Gile G.H."/>
            <person name="Hirakawa Y."/>
            <person name="Hopkins J.F."/>
            <person name="Kuo A."/>
            <person name="Rensing S.A."/>
            <person name="Schmutz J."/>
            <person name="Symeonidi A."/>
            <person name="Elias M."/>
            <person name="Eveleigh R.J."/>
            <person name="Herman E.K."/>
            <person name="Klute M.J."/>
            <person name="Nakayama T."/>
            <person name="Obornik M."/>
            <person name="Reyes-Prieto A."/>
            <person name="Armbrust E.V."/>
            <person name="Aves S.J."/>
            <person name="Beiko R.G."/>
            <person name="Coutinho P."/>
            <person name="Dacks J.B."/>
            <person name="Durnford D.G."/>
            <person name="Fast N.M."/>
            <person name="Green B.R."/>
            <person name="Grisdale C.J."/>
            <person name="Hempel F."/>
            <person name="Henrissat B."/>
            <person name="Hoppner M.P."/>
            <person name="Ishida K."/>
            <person name="Kim E."/>
            <person name="Koreny L."/>
            <person name="Kroth P.G."/>
            <person name="Liu Y."/>
            <person name="Malik S.B."/>
            <person name="Maier U.G."/>
            <person name="McRose D."/>
            <person name="Mock T."/>
            <person name="Neilson J.A."/>
            <person name="Onodera N.T."/>
            <person name="Poole A.M."/>
            <person name="Pritham E.J."/>
            <person name="Richards T.A."/>
            <person name="Rocap G."/>
            <person name="Roy S.W."/>
            <person name="Sarai C."/>
            <person name="Schaack S."/>
            <person name="Shirato S."/>
            <person name="Slamovits C.H."/>
            <person name="Spencer D.F."/>
            <person name="Suzuki S."/>
            <person name="Worden A.Z."/>
            <person name="Zauner S."/>
            <person name="Barry K."/>
            <person name="Bell C."/>
            <person name="Bharti A.K."/>
            <person name="Crow J.A."/>
            <person name="Grimwood J."/>
            <person name="Kramer R."/>
            <person name="Lindquist E."/>
            <person name="Lucas S."/>
            <person name="Salamov A."/>
            <person name="McFadden G.I."/>
            <person name="Lane C.E."/>
            <person name="Keeling P.J."/>
            <person name="Gray M.W."/>
            <person name="Grigoriev I.V."/>
            <person name="Archibald J.M."/>
        </authorList>
    </citation>
    <scope>NUCLEOTIDE SEQUENCE</scope>
    <source>
        <strain evidence="6 8">CCMP2712</strain>
    </source>
</reference>
<dbReference type="InterPro" id="IPR002110">
    <property type="entry name" value="Ankyrin_rpt"/>
</dbReference>
<dbReference type="PANTHER" id="PTHR24201">
    <property type="entry name" value="ANK_REP_REGION DOMAIN-CONTAINING PROTEIN"/>
    <property type="match status" value="1"/>
</dbReference>
<reference evidence="7" key="3">
    <citation type="submission" date="2016-03" db="UniProtKB">
        <authorList>
            <consortium name="EnsemblProtists"/>
        </authorList>
    </citation>
    <scope>IDENTIFICATION</scope>
</reference>
<evidence type="ECO:0000256" key="5">
    <source>
        <dbReference type="SAM" id="MobiDB-lite"/>
    </source>
</evidence>
<evidence type="ECO:0000256" key="4">
    <source>
        <dbReference type="SAM" id="Coils"/>
    </source>
</evidence>
<name>L1IT86_GUITC</name>